<dbReference type="PANTHER" id="PTHR20898:SF0">
    <property type="entry name" value="DAEDALUS ON 3-RELATED"/>
    <property type="match status" value="1"/>
</dbReference>
<name>A0A1I8PPT3_STOCA</name>
<evidence type="ECO:0000313" key="3">
    <source>
        <dbReference type="Proteomes" id="UP000095300"/>
    </source>
</evidence>
<evidence type="ECO:0000256" key="1">
    <source>
        <dbReference type="SAM" id="SignalP"/>
    </source>
</evidence>
<dbReference type="KEGG" id="scac:106086501"/>
<feature type="chain" id="PRO_5009327002" description="MD-2-related lipid-recognition domain-containing protein" evidence="1">
    <location>
        <begin position="19"/>
        <end position="186"/>
    </location>
</feature>
<dbReference type="InterPro" id="IPR010512">
    <property type="entry name" value="DUF1091"/>
</dbReference>
<sequence>MFCKFVFCLLVALACCLGSQSAKRNFNLELRNVSCTPFTDLVRQLECDVRKLAPNRFGFNLMFYLNRPVPLDADLEILLQYRLPHAKRVVPLINLKLKICDVLLHVPTVPMIKEILNGLTRFSNFPLSCPVKGNVMYNVTNLIITDSICPPYAPIVDFNFTLSFYEGKQTLVIYLLEGSTTRKTKT</sequence>
<dbReference type="AlphaFoldDB" id="A0A1I8PPT3"/>
<proteinExistence type="predicted"/>
<dbReference type="OrthoDB" id="7786537at2759"/>
<dbReference type="SMART" id="SM00697">
    <property type="entry name" value="DM8"/>
    <property type="match status" value="1"/>
</dbReference>
<accession>A0A1I8PPT3</accession>
<dbReference type="PROSITE" id="PS51257">
    <property type="entry name" value="PROKAR_LIPOPROTEIN"/>
    <property type="match status" value="1"/>
</dbReference>
<evidence type="ECO:0008006" key="4">
    <source>
        <dbReference type="Google" id="ProtNLM"/>
    </source>
</evidence>
<gene>
    <name evidence="2" type="primary">106086501</name>
</gene>
<dbReference type="Proteomes" id="UP000095300">
    <property type="component" value="Unassembled WGS sequence"/>
</dbReference>
<keyword evidence="1" id="KW-0732">Signal</keyword>
<keyword evidence="3" id="KW-1185">Reference proteome</keyword>
<feature type="signal peptide" evidence="1">
    <location>
        <begin position="1"/>
        <end position="18"/>
    </location>
</feature>
<evidence type="ECO:0000313" key="2">
    <source>
        <dbReference type="EnsemblMetazoa" id="SCAU010044-PA"/>
    </source>
</evidence>
<reference evidence="2" key="1">
    <citation type="submission" date="2020-05" db="UniProtKB">
        <authorList>
            <consortium name="EnsemblMetazoa"/>
        </authorList>
    </citation>
    <scope>IDENTIFICATION</scope>
    <source>
        <strain evidence="2">USDA</strain>
    </source>
</reference>
<dbReference type="VEuPathDB" id="VectorBase:SCAU010044"/>
<protein>
    <recommendedName>
        <fullName evidence="4">MD-2-related lipid-recognition domain-containing protein</fullName>
    </recommendedName>
</protein>
<organism evidence="2 3">
    <name type="scientific">Stomoxys calcitrans</name>
    <name type="common">Stable fly</name>
    <name type="synonym">Conops calcitrans</name>
    <dbReference type="NCBI Taxonomy" id="35570"/>
    <lineage>
        <taxon>Eukaryota</taxon>
        <taxon>Metazoa</taxon>
        <taxon>Ecdysozoa</taxon>
        <taxon>Arthropoda</taxon>
        <taxon>Hexapoda</taxon>
        <taxon>Insecta</taxon>
        <taxon>Pterygota</taxon>
        <taxon>Neoptera</taxon>
        <taxon>Endopterygota</taxon>
        <taxon>Diptera</taxon>
        <taxon>Brachycera</taxon>
        <taxon>Muscomorpha</taxon>
        <taxon>Muscoidea</taxon>
        <taxon>Muscidae</taxon>
        <taxon>Stomoxys</taxon>
    </lineage>
</organism>
<dbReference type="PANTHER" id="PTHR20898">
    <property type="entry name" value="DAEDALUS ON 3-RELATED-RELATED"/>
    <property type="match status" value="1"/>
</dbReference>
<dbReference type="Pfam" id="PF06477">
    <property type="entry name" value="DUF1091"/>
    <property type="match status" value="1"/>
</dbReference>
<dbReference type="EnsemblMetazoa" id="SCAU010044-RA">
    <property type="protein sequence ID" value="SCAU010044-PA"/>
    <property type="gene ID" value="SCAU010044"/>
</dbReference>